<dbReference type="SUPFAM" id="SSF143456">
    <property type="entry name" value="VC0467-like"/>
    <property type="match status" value="1"/>
</dbReference>
<dbReference type="AlphaFoldDB" id="A0A2S9WSY8"/>
<protein>
    <submittedName>
        <fullName evidence="2">Transcriptional regulator</fullName>
    </submittedName>
</protein>
<dbReference type="OrthoDB" id="9807486at2"/>
<evidence type="ECO:0000313" key="3">
    <source>
        <dbReference type="Proteomes" id="UP000239532"/>
    </source>
</evidence>
<dbReference type="RefSeq" id="WP_055412878.1">
    <property type="nucleotide sequence ID" value="NZ_MQUC01000003.1"/>
</dbReference>
<organism evidence="2 3">
    <name type="scientific">Nonlabens agnitus</name>
    <dbReference type="NCBI Taxonomy" id="870484"/>
    <lineage>
        <taxon>Bacteria</taxon>
        <taxon>Pseudomonadati</taxon>
        <taxon>Bacteroidota</taxon>
        <taxon>Flavobacteriia</taxon>
        <taxon>Flavobacteriales</taxon>
        <taxon>Flavobacteriaceae</taxon>
        <taxon>Nonlabens</taxon>
    </lineage>
</organism>
<keyword evidence="3" id="KW-1185">Reference proteome</keyword>
<comment type="similarity">
    <text evidence="1">Belongs to the UPF0301 (AlgH) family.</text>
</comment>
<dbReference type="PANTHER" id="PTHR30327">
    <property type="entry name" value="UNCHARACTERIZED PROTEIN YQGE"/>
    <property type="match status" value="1"/>
</dbReference>
<dbReference type="GO" id="GO:0005829">
    <property type="term" value="C:cytosol"/>
    <property type="evidence" value="ECO:0007669"/>
    <property type="project" value="TreeGrafter"/>
</dbReference>
<dbReference type="Gene3D" id="3.40.1740.10">
    <property type="entry name" value="VC0467-like"/>
    <property type="match status" value="1"/>
</dbReference>
<name>A0A2S9WSY8_9FLAO</name>
<dbReference type="Pfam" id="PF02622">
    <property type="entry name" value="DUF179"/>
    <property type="match status" value="1"/>
</dbReference>
<dbReference type="PANTHER" id="PTHR30327:SF1">
    <property type="entry name" value="UPF0301 PROTEIN YQGE"/>
    <property type="match status" value="1"/>
</dbReference>
<accession>A0A2S9WSY8</accession>
<reference evidence="2 3" key="1">
    <citation type="submission" date="2016-11" db="EMBL/GenBank/DDBJ databases">
        <title>Trade-off between light-utilization and light-protection in marine flavobacteria.</title>
        <authorList>
            <person name="Kumagai Y."/>
        </authorList>
    </citation>
    <scope>NUCLEOTIDE SEQUENCE [LARGE SCALE GENOMIC DNA]</scope>
    <source>
        <strain evidence="2 3">JCM 17109</strain>
    </source>
</reference>
<dbReference type="EMBL" id="MQUC01000003">
    <property type="protein sequence ID" value="PRP66607.1"/>
    <property type="molecule type" value="Genomic_DNA"/>
</dbReference>
<sequence length="186" mass="21138">MKTLAPNRGKLLISEPSIIGDASFSRSVVLLTEFNNEGIVGFIINKPLDYTLNELVPEIQEEFEVYDGGPVSTDNLYFLHRVPELIPDSHHIEDGIYWGGDFQTVSALINQNKIASNEIKFFLGYSGWERDQLQQELDSKSWVVTDNEDSAVVLSDEIHDIWKIKMRDLGNGYEIWSNAPENPSYN</sequence>
<dbReference type="Proteomes" id="UP000239532">
    <property type="component" value="Unassembled WGS sequence"/>
</dbReference>
<comment type="caution">
    <text evidence="2">The sequence shown here is derived from an EMBL/GenBank/DDBJ whole genome shotgun (WGS) entry which is preliminary data.</text>
</comment>
<gene>
    <name evidence="2" type="ORF">BST86_05575</name>
</gene>
<dbReference type="InterPro" id="IPR003774">
    <property type="entry name" value="AlgH-like"/>
</dbReference>
<evidence type="ECO:0000313" key="2">
    <source>
        <dbReference type="EMBL" id="PRP66607.1"/>
    </source>
</evidence>
<evidence type="ECO:0000256" key="1">
    <source>
        <dbReference type="ARBA" id="ARBA00009600"/>
    </source>
</evidence>
<proteinExistence type="inferred from homology"/>